<proteinExistence type="predicted"/>
<organism evidence="1 2">
    <name type="scientific">Brassica napus</name>
    <name type="common">Rape</name>
    <dbReference type="NCBI Taxonomy" id="3708"/>
    <lineage>
        <taxon>Eukaryota</taxon>
        <taxon>Viridiplantae</taxon>
        <taxon>Streptophyta</taxon>
        <taxon>Embryophyta</taxon>
        <taxon>Tracheophyta</taxon>
        <taxon>Spermatophyta</taxon>
        <taxon>Magnoliopsida</taxon>
        <taxon>eudicotyledons</taxon>
        <taxon>Gunneridae</taxon>
        <taxon>Pentapetalae</taxon>
        <taxon>rosids</taxon>
        <taxon>malvids</taxon>
        <taxon>Brassicales</taxon>
        <taxon>Brassicaceae</taxon>
        <taxon>Brassiceae</taxon>
        <taxon>Brassica</taxon>
    </lineage>
</organism>
<reference evidence="1 2" key="1">
    <citation type="submission" date="2021-05" db="EMBL/GenBank/DDBJ databases">
        <title>Genome Assembly of Synthetic Allotetraploid Brassica napus Reveals Homoeologous Exchanges between Subgenomes.</title>
        <authorList>
            <person name="Davis J.T."/>
        </authorList>
    </citation>
    <scope>NUCLEOTIDE SEQUENCE [LARGE SCALE GENOMIC DNA]</scope>
    <source>
        <strain evidence="2">cv. Da-Ae</strain>
        <tissue evidence="1">Seedling</tissue>
    </source>
</reference>
<sequence length="368" mass="41211">MKDGQIGEYELTLSSTLYWLHYDLLITTGIPVRLSRKSFPRTNSLLLLKSARVDYEKNLKPCNKKLTSQCQRLMVEITMRMEESLGVGDVNCSTSSTNYEGVKKIEVVTVFELNAYVVNSTPQVKSLTVSSSICLITNVPHFLASQVTEFCALEKMAGATYPALMGSLPACSDLTSVGVLCISDGTESAVFVVFYAKISWLTNVRAAEISELMQKQQVMSSILAGSLQMNNSFQELKFTVDLLVRLNWSNLDNLSNQNLKVDQPLHHTKIENEVMRRIPSGEGAEMREISETTRVRRRSHGSALRVRQACTCSGRPGSSKCVRHGFMVPSDGSREVLRRALTPPIRRMNLRWLNFRPTPSRLCRMSSV</sequence>
<name>A0ABQ8BK39_BRANA</name>
<accession>A0ABQ8BK39</accession>
<gene>
    <name evidence="1" type="ORF">HID58_044039</name>
</gene>
<evidence type="ECO:0000313" key="1">
    <source>
        <dbReference type="EMBL" id="KAH0904536.1"/>
    </source>
</evidence>
<keyword evidence="2" id="KW-1185">Reference proteome</keyword>
<protein>
    <submittedName>
        <fullName evidence="1">Uncharacterized protein</fullName>
    </submittedName>
</protein>
<dbReference type="EMBL" id="JAGKQM010000011">
    <property type="protein sequence ID" value="KAH0904536.1"/>
    <property type="molecule type" value="Genomic_DNA"/>
</dbReference>
<evidence type="ECO:0000313" key="2">
    <source>
        <dbReference type="Proteomes" id="UP000824890"/>
    </source>
</evidence>
<dbReference type="Proteomes" id="UP000824890">
    <property type="component" value="Unassembled WGS sequence"/>
</dbReference>
<comment type="caution">
    <text evidence="1">The sequence shown here is derived from an EMBL/GenBank/DDBJ whole genome shotgun (WGS) entry which is preliminary data.</text>
</comment>